<evidence type="ECO:0000256" key="7">
    <source>
        <dbReference type="RuleBase" id="RU363032"/>
    </source>
</evidence>
<feature type="transmembrane region" description="Helical" evidence="7">
    <location>
        <begin position="457"/>
        <end position="476"/>
    </location>
</feature>
<accession>A0A7T7I5H4</accession>
<evidence type="ECO:0000256" key="6">
    <source>
        <dbReference type="ARBA" id="ARBA00023136"/>
    </source>
</evidence>
<feature type="transmembrane region" description="Helical" evidence="7">
    <location>
        <begin position="434"/>
        <end position="451"/>
    </location>
</feature>
<organism evidence="9 10">
    <name type="scientific">Streptomyces liliifuscus</name>
    <dbReference type="NCBI Taxonomy" id="2797636"/>
    <lineage>
        <taxon>Bacteria</taxon>
        <taxon>Bacillati</taxon>
        <taxon>Actinomycetota</taxon>
        <taxon>Actinomycetes</taxon>
        <taxon>Kitasatosporales</taxon>
        <taxon>Streptomycetaceae</taxon>
        <taxon>Streptomyces</taxon>
    </lineage>
</organism>
<keyword evidence="4 7" id="KW-0812">Transmembrane</keyword>
<protein>
    <submittedName>
        <fullName evidence="9">ABC transporter permease subunit</fullName>
    </submittedName>
</protein>
<dbReference type="FunFam" id="1.10.3720.10:FF:000001">
    <property type="entry name" value="Glycine betaine ABC transporter, permease"/>
    <property type="match status" value="2"/>
</dbReference>
<evidence type="ECO:0000256" key="4">
    <source>
        <dbReference type="ARBA" id="ARBA00022692"/>
    </source>
</evidence>
<dbReference type="CDD" id="cd06261">
    <property type="entry name" value="TM_PBP2"/>
    <property type="match status" value="2"/>
</dbReference>
<dbReference type="GO" id="GO:0043190">
    <property type="term" value="C:ATP-binding cassette (ABC) transporter complex"/>
    <property type="evidence" value="ECO:0007669"/>
    <property type="project" value="TreeGrafter"/>
</dbReference>
<dbReference type="GO" id="GO:0005275">
    <property type="term" value="F:amine transmembrane transporter activity"/>
    <property type="evidence" value="ECO:0007669"/>
    <property type="project" value="TreeGrafter"/>
</dbReference>
<keyword evidence="5 7" id="KW-1133">Transmembrane helix</keyword>
<keyword evidence="3" id="KW-1003">Cell membrane</keyword>
<reference evidence="9 10" key="1">
    <citation type="submission" date="2020-12" db="EMBL/GenBank/DDBJ databases">
        <title>A novel species.</title>
        <authorList>
            <person name="Li K."/>
        </authorList>
    </citation>
    <scope>NUCLEOTIDE SEQUENCE [LARGE SCALE GENOMIC DNA]</scope>
    <source>
        <strain evidence="9 10">ZYC-3</strain>
    </source>
</reference>
<dbReference type="SUPFAM" id="SSF161098">
    <property type="entry name" value="MetI-like"/>
    <property type="match status" value="2"/>
</dbReference>
<dbReference type="Pfam" id="PF00528">
    <property type="entry name" value="BPD_transp_1"/>
    <property type="match status" value="2"/>
</dbReference>
<dbReference type="Proteomes" id="UP000595636">
    <property type="component" value="Chromosome"/>
</dbReference>
<feature type="transmembrane region" description="Helical" evidence="7">
    <location>
        <begin position="123"/>
        <end position="141"/>
    </location>
</feature>
<evidence type="ECO:0000256" key="3">
    <source>
        <dbReference type="ARBA" id="ARBA00022475"/>
    </source>
</evidence>
<feature type="transmembrane region" description="Helical" evidence="7">
    <location>
        <begin position="269"/>
        <end position="288"/>
    </location>
</feature>
<dbReference type="GO" id="GO:0031460">
    <property type="term" value="P:glycine betaine transport"/>
    <property type="evidence" value="ECO:0007669"/>
    <property type="project" value="TreeGrafter"/>
</dbReference>
<dbReference type="RefSeq" id="WP_200396287.1">
    <property type="nucleotide sequence ID" value="NZ_CP066831.1"/>
</dbReference>
<name>A0A7T7I5H4_9ACTN</name>
<dbReference type="InterPro" id="IPR035906">
    <property type="entry name" value="MetI-like_sf"/>
</dbReference>
<comment type="similarity">
    <text evidence="7">Belongs to the binding-protein-dependent transport system permease family.</text>
</comment>
<feature type="transmembrane region" description="Helical" evidence="7">
    <location>
        <begin position="352"/>
        <end position="371"/>
    </location>
</feature>
<feature type="transmembrane region" description="Helical" evidence="7">
    <location>
        <begin position="191"/>
        <end position="217"/>
    </location>
</feature>
<dbReference type="Gene3D" id="1.10.3720.10">
    <property type="entry name" value="MetI-like"/>
    <property type="match status" value="2"/>
</dbReference>
<feature type="domain" description="ABC transmembrane type-1" evidence="8">
    <location>
        <begin position="143"/>
        <end position="322"/>
    </location>
</feature>
<feature type="transmembrane region" description="Helical" evidence="7">
    <location>
        <begin position="483"/>
        <end position="504"/>
    </location>
</feature>
<evidence type="ECO:0000259" key="8">
    <source>
        <dbReference type="PROSITE" id="PS50928"/>
    </source>
</evidence>
<dbReference type="GO" id="GO:0015226">
    <property type="term" value="F:carnitine transmembrane transporter activity"/>
    <property type="evidence" value="ECO:0007669"/>
    <property type="project" value="TreeGrafter"/>
</dbReference>
<comment type="subcellular location">
    <subcellularLocation>
        <location evidence="7">Cell membrane</location>
        <topology evidence="7">Multi-pass membrane protein</topology>
    </subcellularLocation>
    <subcellularLocation>
        <location evidence="1">Membrane</location>
        <topology evidence="1">Multi-pass membrane protein</topology>
    </subcellularLocation>
</comment>
<feature type="transmembrane region" description="Helical" evidence="7">
    <location>
        <begin position="94"/>
        <end position="116"/>
    </location>
</feature>
<dbReference type="PANTHER" id="PTHR47737">
    <property type="entry name" value="GLYCINE BETAINE/PROLINE BETAINE TRANSPORT SYSTEM PERMEASE PROTEIN PROW"/>
    <property type="match status" value="1"/>
</dbReference>
<dbReference type="PROSITE" id="PS50928">
    <property type="entry name" value="ABC_TM1"/>
    <property type="match status" value="2"/>
</dbReference>
<dbReference type="AlphaFoldDB" id="A0A7T7I5H4"/>
<feature type="domain" description="ABC transmembrane type-1" evidence="8">
    <location>
        <begin position="476"/>
        <end position="655"/>
    </location>
</feature>
<gene>
    <name evidence="9" type="ORF">JEQ17_18580</name>
</gene>
<dbReference type="KEGG" id="slf:JEQ17_18580"/>
<feature type="transmembrane region" description="Helical" evidence="7">
    <location>
        <begin position="295"/>
        <end position="318"/>
    </location>
</feature>
<proteinExistence type="inferred from homology"/>
<keyword evidence="2 7" id="KW-0813">Transport</keyword>
<keyword evidence="6 7" id="KW-0472">Membrane</keyword>
<keyword evidence="10" id="KW-1185">Reference proteome</keyword>
<dbReference type="EMBL" id="CP066831">
    <property type="protein sequence ID" value="QQM41272.1"/>
    <property type="molecule type" value="Genomic_DNA"/>
</dbReference>
<evidence type="ECO:0000256" key="5">
    <source>
        <dbReference type="ARBA" id="ARBA00022989"/>
    </source>
</evidence>
<feature type="transmembrane region" description="Helical" evidence="7">
    <location>
        <begin position="634"/>
        <end position="651"/>
    </location>
</feature>
<dbReference type="PANTHER" id="PTHR47737:SF1">
    <property type="entry name" value="GLYCINE BETAINE_PROLINE BETAINE TRANSPORT SYSTEM PERMEASE PROTEIN PROW"/>
    <property type="match status" value="1"/>
</dbReference>
<evidence type="ECO:0000256" key="2">
    <source>
        <dbReference type="ARBA" id="ARBA00022448"/>
    </source>
</evidence>
<evidence type="ECO:0000256" key="1">
    <source>
        <dbReference type="ARBA" id="ARBA00004141"/>
    </source>
</evidence>
<sequence length="666" mass="69227">MATITAAAPRSGLPGFLRHPATGKLLLLAVAAAVLVPLADARWASGSWPNALTVDLSEPLGRASDWVIDNRDSHPLFLYFFGYVSNAVVLSVRAVYLVLLAAGWAGVTAAAALVAWRVAGVRLALGTGAAFLACGLLGMWIPTMQTLALMVVAVLASVVLGVFLGLAAGLSDRTYRALRPVLDTMQVFPAYAYLLPVVLVFGMGVPAAVLATVVYAAPPMARLTALGLRGADAGVMEAVESLGTTARQRLLTARIPLARKELLLGLNQTIMMALSMAVIASVIGAAGLGDRVYQALASVDVGAALAAGIPIVLLAVVLDRVTGAAGAVGTDGTGGEGLGRSSGSRWTRLTGWTGWTGWAYAAVVALAVAVAGRLTGRLDWPEAWLVNIAEPVNRAVDWMTDHLYSGVPYVGGTADWAGHFTTWVLDPMRDGLQWLPWWSVLLIVAALAWLIGTWRTALTAVLAMAAIGVLGVWGPSLDTLSQVLAAVAVTLVLGFATGIAAARSERCERVLRPFLDVFQTMPQFVYLIPVVALFGVGRAPAVAAAVVYALPAVVRITTQGLRQVDPAAMESSRSMGATGWQQLRQVQLPLARPALLLALNQGVVLVLAVVIIGGLVGGGALGYDVVFGLAQGDLATGLVAGAAIVCLGLMLDRVTQPTDRRTKKGA</sequence>
<feature type="transmembrane region" description="Helical" evidence="7">
    <location>
        <begin position="594"/>
        <end position="622"/>
    </location>
</feature>
<evidence type="ECO:0000313" key="10">
    <source>
        <dbReference type="Proteomes" id="UP000595636"/>
    </source>
</evidence>
<dbReference type="InterPro" id="IPR000515">
    <property type="entry name" value="MetI-like"/>
</dbReference>
<dbReference type="GO" id="GO:0015871">
    <property type="term" value="P:choline transport"/>
    <property type="evidence" value="ECO:0007669"/>
    <property type="project" value="TreeGrafter"/>
</dbReference>
<evidence type="ECO:0000313" key="9">
    <source>
        <dbReference type="EMBL" id="QQM41272.1"/>
    </source>
</evidence>
<feature type="transmembrane region" description="Helical" evidence="7">
    <location>
        <begin position="147"/>
        <end position="170"/>
    </location>
</feature>